<evidence type="ECO:0000256" key="6">
    <source>
        <dbReference type="ARBA" id="ARBA00022741"/>
    </source>
</evidence>
<feature type="domain" description="Cation-transporting P-type ATPase N-terminal" evidence="13">
    <location>
        <begin position="23"/>
        <end position="96"/>
    </location>
</feature>
<dbReference type="PRINTS" id="PR00120">
    <property type="entry name" value="HATPASE"/>
</dbReference>
<feature type="transmembrane region" description="Helical" evidence="12">
    <location>
        <begin position="72"/>
        <end position="94"/>
    </location>
</feature>
<evidence type="ECO:0000256" key="10">
    <source>
        <dbReference type="ARBA" id="ARBA00023136"/>
    </source>
</evidence>
<dbReference type="Gene3D" id="2.70.150.10">
    <property type="entry name" value="Calcium-transporting ATPase, cytoplasmic transduction domain A"/>
    <property type="match status" value="1"/>
</dbReference>
<dbReference type="InterPro" id="IPR008250">
    <property type="entry name" value="ATPase_P-typ_transduc_dom_A_sf"/>
</dbReference>
<dbReference type="InterPro" id="IPR044492">
    <property type="entry name" value="P_typ_ATPase_HD_dom"/>
</dbReference>
<dbReference type="SUPFAM" id="SSF81653">
    <property type="entry name" value="Calcium ATPase, transduction domain A"/>
    <property type="match status" value="1"/>
</dbReference>
<evidence type="ECO:0000256" key="11">
    <source>
        <dbReference type="SAM" id="MobiDB-lite"/>
    </source>
</evidence>
<dbReference type="InterPro" id="IPR001757">
    <property type="entry name" value="P_typ_ATPase"/>
</dbReference>
<keyword evidence="8" id="KW-1278">Translocase</keyword>
<dbReference type="InterPro" id="IPR023298">
    <property type="entry name" value="ATPase_P-typ_TM_dom_sf"/>
</dbReference>
<dbReference type="InterPro" id="IPR004014">
    <property type="entry name" value="ATPase_P-typ_cation-transptr_N"/>
</dbReference>
<gene>
    <name evidence="14" type="ORF">HBA54_06260</name>
</gene>
<feature type="transmembrane region" description="Helical" evidence="12">
    <location>
        <begin position="290"/>
        <end position="316"/>
    </location>
</feature>
<feature type="transmembrane region" description="Helical" evidence="12">
    <location>
        <begin position="708"/>
        <end position="731"/>
    </location>
</feature>
<feature type="transmembrane region" description="Helical" evidence="12">
    <location>
        <begin position="817"/>
        <end position="835"/>
    </location>
</feature>
<keyword evidence="9 12" id="KW-1133">Transmembrane helix</keyword>
<sequence>MSVATSKKHAPPPELPAPAGAPSWHAISLDEVLAAQDSSRSGLTDGEAEERLTRFGANRLPPPKRRGPALRFLSQFNDVLIYVLLAAAVITALLDHWIDAQVILAVVLVNAVIGFLQEGKAEKALEAIRDMLAPKASVIRGGHRETIPGDAVVPGDIVLLEAGDRVPADLRLFDIRGLKVDEAVLTGESVAVNKNTSPVGDGVPLGDRTSMAFSGTLVTYGQGSGVVVATGAKTEIGRISGMLSEVTTLQTPLLRQMGIFAKWLTVTILGLAAFVLAFGLLVRGYGFSEIFMAVVGLSVAAIPEGLPAILTITLAIGVQDMARRNAIVRRLPAIETLGSVSVICSDKTGTLTRNEMTVASIATARRLFAVSGVGYAPQGGFSLDGQGIEIRNYPLLAETSQAALLCSDADLHEVDGRWLIEGDPMEGALLVAACKAGVDPAFERRCWPRTDAIPFDSEHRFMASLHHDHAGQGRIFVKGAPERILEMCARQRGFDDDVALDPDYWQAQSEEIASRGQRVLAVAMRPTESTHMSLMFDDVESGLTFLGLFGLIDPPREEAIAAVADCQAAGIHVKMITGDHPGTAMAVARRLGLENPEVVLTGRDLDTLDDEALRRRVQDTAVFARTSPAHKLRLVEALQAQGAVVAMTGDGVNDAPALKRADVGIAMGQKGSEAAKEAAEMVLADDNFAAIAEAVRTGRTVYDNLKKAILFILPTNGGEALVLITAILLGFTLPITAVQILWVNMVTAVTLALALAFEPSEPDVMRRPPRAAEEALLSGFLIWRTVFVSVLFMAAIFGKFVFAQSQGASVEEARTVVVNTLVVLEIFYLFSVRYLKAPSITWRGVLGTRAVLIAVGAVIGLQFLFTYAPFMTVLFDARPLSLVQGLQIVAVGVAVLLVLEAEKRLHGVIAARRKRP</sequence>
<dbReference type="GO" id="GO:0006883">
    <property type="term" value="P:intracellular sodium ion homeostasis"/>
    <property type="evidence" value="ECO:0007669"/>
    <property type="project" value="TreeGrafter"/>
</dbReference>
<dbReference type="PRINTS" id="PR00119">
    <property type="entry name" value="CATATPASE"/>
</dbReference>
<dbReference type="SFLD" id="SFLDG00002">
    <property type="entry name" value="C1.7:_P-type_atpase_like"/>
    <property type="match status" value="1"/>
</dbReference>
<feature type="transmembrane region" description="Helical" evidence="12">
    <location>
        <begin position="263"/>
        <end position="284"/>
    </location>
</feature>
<dbReference type="Gene3D" id="3.40.1110.10">
    <property type="entry name" value="Calcium-transporting ATPase, cytoplasmic domain N"/>
    <property type="match status" value="1"/>
</dbReference>
<name>A0A967C4F7_9PROT</name>
<dbReference type="Gene3D" id="3.40.50.1000">
    <property type="entry name" value="HAD superfamily/HAD-like"/>
    <property type="match status" value="1"/>
</dbReference>
<feature type="region of interest" description="Disordered" evidence="11">
    <location>
        <begin position="1"/>
        <end position="22"/>
    </location>
</feature>
<dbReference type="FunFam" id="3.40.50.1000:FF:000001">
    <property type="entry name" value="Phospholipid-transporting ATPase IC"/>
    <property type="match status" value="1"/>
</dbReference>
<dbReference type="GO" id="GO:0030007">
    <property type="term" value="P:intracellular potassium ion homeostasis"/>
    <property type="evidence" value="ECO:0007669"/>
    <property type="project" value="TreeGrafter"/>
</dbReference>
<dbReference type="InterPro" id="IPR006068">
    <property type="entry name" value="ATPase_P-typ_cation-transptr_C"/>
</dbReference>
<evidence type="ECO:0000256" key="4">
    <source>
        <dbReference type="ARBA" id="ARBA00022692"/>
    </source>
</evidence>
<keyword evidence="5" id="KW-0479">Metal-binding</keyword>
<dbReference type="Pfam" id="PF08282">
    <property type="entry name" value="Hydrolase_3"/>
    <property type="match status" value="1"/>
</dbReference>
<feature type="compositionally biased region" description="Basic residues" evidence="11">
    <location>
        <begin position="1"/>
        <end position="10"/>
    </location>
</feature>
<dbReference type="InterPro" id="IPR050510">
    <property type="entry name" value="Cation_transp_ATPase_P-type"/>
</dbReference>
<evidence type="ECO:0000256" key="7">
    <source>
        <dbReference type="ARBA" id="ARBA00022840"/>
    </source>
</evidence>
<evidence type="ECO:0000256" key="5">
    <source>
        <dbReference type="ARBA" id="ARBA00022723"/>
    </source>
</evidence>
<dbReference type="Pfam" id="PF13246">
    <property type="entry name" value="Cation_ATPase"/>
    <property type="match status" value="1"/>
</dbReference>
<dbReference type="GO" id="GO:0005391">
    <property type="term" value="F:P-type sodium:potassium-exchanging transporter activity"/>
    <property type="evidence" value="ECO:0007669"/>
    <property type="project" value="TreeGrafter"/>
</dbReference>
<dbReference type="GO" id="GO:1990573">
    <property type="term" value="P:potassium ion import across plasma membrane"/>
    <property type="evidence" value="ECO:0007669"/>
    <property type="project" value="TreeGrafter"/>
</dbReference>
<dbReference type="InterPro" id="IPR059000">
    <property type="entry name" value="ATPase_P-type_domA"/>
</dbReference>
<comment type="caution">
    <text evidence="14">The sequence shown here is derived from an EMBL/GenBank/DDBJ whole genome shotgun (WGS) entry which is preliminary data.</text>
</comment>
<dbReference type="FunFam" id="3.40.50.1000:FF:000028">
    <property type="entry name" value="Calcium-transporting P-type ATPase, putative"/>
    <property type="match status" value="1"/>
</dbReference>
<dbReference type="PANTHER" id="PTHR43294">
    <property type="entry name" value="SODIUM/POTASSIUM-TRANSPORTING ATPASE SUBUNIT ALPHA"/>
    <property type="match status" value="1"/>
</dbReference>
<dbReference type="InterPro" id="IPR018303">
    <property type="entry name" value="ATPase_P-typ_P_site"/>
</dbReference>
<dbReference type="FunFam" id="2.70.150.10:FF:000016">
    <property type="entry name" value="Calcium-transporting P-type ATPase putative"/>
    <property type="match status" value="1"/>
</dbReference>
<dbReference type="SUPFAM" id="SSF81665">
    <property type="entry name" value="Calcium ATPase, transmembrane domain M"/>
    <property type="match status" value="1"/>
</dbReference>
<dbReference type="GO" id="GO:0016887">
    <property type="term" value="F:ATP hydrolysis activity"/>
    <property type="evidence" value="ECO:0007669"/>
    <property type="project" value="InterPro"/>
</dbReference>
<dbReference type="GO" id="GO:1902600">
    <property type="term" value="P:proton transmembrane transport"/>
    <property type="evidence" value="ECO:0007669"/>
    <property type="project" value="TreeGrafter"/>
</dbReference>
<dbReference type="CDD" id="cd02080">
    <property type="entry name" value="P-type_ATPase_cation"/>
    <property type="match status" value="1"/>
</dbReference>
<comment type="subcellular location">
    <subcellularLocation>
        <location evidence="1">Cell membrane</location>
        <topology evidence="1">Multi-pass membrane protein</topology>
    </subcellularLocation>
</comment>
<dbReference type="InterPro" id="IPR036412">
    <property type="entry name" value="HAD-like_sf"/>
</dbReference>
<comment type="similarity">
    <text evidence="2">Belongs to the cation transport ATPase (P-type) (TC 3.A.3) family. Type IIA subfamily.</text>
</comment>
<dbReference type="PROSITE" id="PS00154">
    <property type="entry name" value="ATPASE_E1_E2"/>
    <property type="match status" value="1"/>
</dbReference>
<dbReference type="PANTHER" id="PTHR43294:SF20">
    <property type="entry name" value="P-TYPE ATPASE"/>
    <property type="match status" value="1"/>
</dbReference>
<dbReference type="InterPro" id="IPR023299">
    <property type="entry name" value="ATPase_P-typ_cyto_dom_N"/>
</dbReference>
<dbReference type="Pfam" id="PF00689">
    <property type="entry name" value="Cation_ATPase_C"/>
    <property type="match status" value="1"/>
</dbReference>
<dbReference type="Gene3D" id="1.20.1110.10">
    <property type="entry name" value="Calcium-transporting ATPase, transmembrane domain"/>
    <property type="match status" value="1"/>
</dbReference>
<proteinExistence type="inferred from homology"/>
<dbReference type="Proteomes" id="UP000761264">
    <property type="component" value="Unassembled WGS sequence"/>
</dbReference>
<dbReference type="Pfam" id="PF00122">
    <property type="entry name" value="E1-E2_ATPase"/>
    <property type="match status" value="1"/>
</dbReference>
<reference evidence="14" key="1">
    <citation type="submission" date="2020-03" db="EMBL/GenBank/DDBJ databases">
        <title>Genome of Pelagibius litoralis DSM 21314T.</title>
        <authorList>
            <person name="Wang G."/>
        </authorList>
    </citation>
    <scope>NUCLEOTIDE SEQUENCE</scope>
    <source>
        <strain evidence="14">DSM 21314</strain>
    </source>
</reference>
<keyword evidence="3" id="KW-1003">Cell membrane</keyword>
<accession>A0A967C4F7</accession>
<dbReference type="InterPro" id="IPR023214">
    <property type="entry name" value="HAD_sf"/>
</dbReference>
<dbReference type="SUPFAM" id="SSF81660">
    <property type="entry name" value="Metal cation-transporting ATPase, ATP-binding domain N"/>
    <property type="match status" value="1"/>
</dbReference>
<keyword evidence="10 12" id="KW-0472">Membrane</keyword>
<dbReference type="SUPFAM" id="SSF56784">
    <property type="entry name" value="HAD-like"/>
    <property type="match status" value="1"/>
</dbReference>
<dbReference type="GO" id="GO:0036376">
    <property type="term" value="P:sodium ion export across plasma membrane"/>
    <property type="evidence" value="ECO:0007669"/>
    <property type="project" value="TreeGrafter"/>
</dbReference>
<feature type="transmembrane region" description="Helical" evidence="12">
    <location>
        <begin position="100"/>
        <end position="116"/>
    </location>
</feature>
<keyword evidence="15" id="KW-1185">Reference proteome</keyword>
<dbReference type="SMART" id="SM00831">
    <property type="entry name" value="Cation_ATPase_N"/>
    <property type="match status" value="1"/>
</dbReference>
<evidence type="ECO:0000256" key="12">
    <source>
        <dbReference type="SAM" id="Phobius"/>
    </source>
</evidence>
<feature type="transmembrane region" description="Helical" evidence="12">
    <location>
        <begin position="777"/>
        <end position="797"/>
    </location>
</feature>
<evidence type="ECO:0000256" key="1">
    <source>
        <dbReference type="ARBA" id="ARBA00004651"/>
    </source>
</evidence>
<dbReference type="Pfam" id="PF00690">
    <property type="entry name" value="Cation_ATPase_N"/>
    <property type="match status" value="1"/>
</dbReference>
<protein>
    <submittedName>
        <fullName evidence="14">Cation-transporting P-type ATPase</fullName>
    </submittedName>
</protein>
<evidence type="ECO:0000256" key="2">
    <source>
        <dbReference type="ARBA" id="ARBA00005675"/>
    </source>
</evidence>
<feature type="transmembrane region" description="Helical" evidence="12">
    <location>
        <begin position="880"/>
        <end position="899"/>
    </location>
</feature>
<keyword evidence="6" id="KW-0547">Nucleotide-binding</keyword>
<keyword evidence="4 12" id="KW-0812">Transmembrane</keyword>
<dbReference type="AlphaFoldDB" id="A0A967C4F7"/>
<dbReference type="SFLD" id="SFLDF00027">
    <property type="entry name" value="p-type_atpase"/>
    <property type="match status" value="1"/>
</dbReference>
<keyword evidence="7" id="KW-0067">ATP-binding</keyword>
<evidence type="ECO:0000256" key="9">
    <source>
        <dbReference type="ARBA" id="ARBA00022989"/>
    </source>
</evidence>
<feature type="transmembrane region" description="Helical" evidence="12">
    <location>
        <begin position="737"/>
        <end position="757"/>
    </location>
</feature>
<evidence type="ECO:0000259" key="13">
    <source>
        <dbReference type="SMART" id="SM00831"/>
    </source>
</evidence>
<dbReference type="EMBL" id="JAAQPH010000004">
    <property type="protein sequence ID" value="NIA68190.1"/>
    <property type="molecule type" value="Genomic_DNA"/>
</dbReference>
<dbReference type="GO" id="GO:0005886">
    <property type="term" value="C:plasma membrane"/>
    <property type="evidence" value="ECO:0007669"/>
    <property type="project" value="UniProtKB-SubCell"/>
</dbReference>
<feature type="transmembrane region" description="Helical" evidence="12">
    <location>
        <begin position="847"/>
        <end position="868"/>
    </location>
</feature>
<evidence type="ECO:0000256" key="8">
    <source>
        <dbReference type="ARBA" id="ARBA00022967"/>
    </source>
</evidence>
<evidence type="ECO:0000256" key="3">
    <source>
        <dbReference type="ARBA" id="ARBA00022475"/>
    </source>
</evidence>
<dbReference type="NCBIfam" id="TIGR01494">
    <property type="entry name" value="ATPase_P-type"/>
    <property type="match status" value="3"/>
</dbReference>
<dbReference type="SFLD" id="SFLDS00003">
    <property type="entry name" value="Haloacid_Dehalogenase"/>
    <property type="match status" value="1"/>
</dbReference>
<dbReference type="GO" id="GO:0005524">
    <property type="term" value="F:ATP binding"/>
    <property type="evidence" value="ECO:0007669"/>
    <property type="project" value="UniProtKB-KW"/>
</dbReference>
<evidence type="ECO:0000313" key="14">
    <source>
        <dbReference type="EMBL" id="NIA68190.1"/>
    </source>
</evidence>
<evidence type="ECO:0000313" key="15">
    <source>
        <dbReference type="Proteomes" id="UP000761264"/>
    </source>
</evidence>
<organism evidence="14 15">
    <name type="scientific">Pelagibius litoralis</name>
    <dbReference type="NCBI Taxonomy" id="374515"/>
    <lineage>
        <taxon>Bacteria</taxon>
        <taxon>Pseudomonadati</taxon>
        <taxon>Pseudomonadota</taxon>
        <taxon>Alphaproteobacteria</taxon>
        <taxon>Rhodospirillales</taxon>
        <taxon>Rhodovibrionaceae</taxon>
        <taxon>Pelagibius</taxon>
    </lineage>
</organism>
<dbReference type="GO" id="GO:0046872">
    <property type="term" value="F:metal ion binding"/>
    <property type="evidence" value="ECO:0007669"/>
    <property type="project" value="UniProtKB-KW"/>
</dbReference>